<comment type="caution">
    <text evidence="3">The sequence shown here is derived from an EMBL/GenBank/DDBJ whole genome shotgun (WGS) entry which is preliminary data.</text>
</comment>
<protein>
    <submittedName>
        <fullName evidence="3">Uncharacterized protein</fullName>
    </submittedName>
</protein>
<feature type="region of interest" description="Disordered" evidence="2">
    <location>
        <begin position="957"/>
        <end position="994"/>
    </location>
</feature>
<sequence length="994" mass="114948">MFRDENIDSCDTLCRASSTFVGTTFDPPQRSFQETKQVPPAKAGGTRQIFGRVELEEYQKKAEKERLIQLKKQVRAQENHIARKGKAKEYQDRLKKEQEDKEKYEEYLKYLEQKKEFERQLKLRAEQAEAKRKMEEDFIRRNQELEDKRREEARKRIQDEKIAKERGSQALAKEVQHVTKIANYDNDRRMIERKQGVKKFETELSHNLAKDYRAKEEQRRMQQEIQRKIDENTGIYAYDKNGNKMDNVTLSSESIDYSNTCFHNTLIVKHETDTPMSDKSKTSRSAFETAEEFKGNIERSRIDKLEQKRINDIKAKQRGKQAMEKLNTKQVNFERKPVYQAIGREELQRNTKQRKMETDIEKALNISQHESQKNKSAKEKAKKEETKELIESNELKNSQNKTSSRILMPNVVIEEDIEGEKSECDMLSQESPQASISIQRSEEQPPKIEMEPLPRYPEEVPLQNRGVPHSAPQNYQIPLPQYNQPQVQIQDPNMMMLYQQLLESQQKAQQMENMMSTLGMSSQQMPAAGSQISQPQSSASSYSESSYSEERSKRQEIQISAQKDNSLNMFPNQSSEPVKNNLQNSNCGNGPQINNFLKQNEEVEIINYTDTSQSDITVRSNPEFSKCYDNSEELSSTSEEEYGQQPSQNLAKKEIQINPSLVSPTMEGRQVVLSRKEVPNPVGQKYSHLLPGGSQSESSSQFADEFLNNEAPTMSEEILSSSELSQSDNGSQLRSDALSESYTSDMTEELQKSKISANFYTTNELTYSYSDIDPQDSNSQHFDEFIGNNKPSNPSQMQVFTYEPVFGSQAIQKEPQIESEAAPEASRQPLNMYIPHKELGKPSLADEFRSRKKQISQSGFPMTNQKLAAPTFEESYGNSNQENIPQNQQKSSQKLYAGGRTKEQILAQRREMMKPKSKAANSNKSNSTLEKLAKGEKLPTNKKEMLKFTKKNYDKLPEVQKKREEERRKKEKKELLKKVKENEQRRREMIRNNC</sequence>
<feature type="compositionally biased region" description="Basic and acidic residues" evidence="2">
    <location>
        <begin position="931"/>
        <end position="944"/>
    </location>
</feature>
<reference evidence="3" key="1">
    <citation type="submission" date="2023-07" db="EMBL/GenBank/DDBJ databases">
        <authorList>
            <consortium name="AG Swart"/>
            <person name="Singh M."/>
            <person name="Singh A."/>
            <person name="Seah K."/>
            <person name="Emmerich C."/>
        </authorList>
    </citation>
    <scope>NUCLEOTIDE SEQUENCE</scope>
    <source>
        <strain evidence="3">DP1</strain>
    </source>
</reference>
<dbReference type="EMBL" id="CAMPGE010023207">
    <property type="protein sequence ID" value="CAI2381172.1"/>
    <property type="molecule type" value="Genomic_DNA"/>
</dbReference>
<feature type="region of interest" description="Disordered" evidence="2">
    <location>
        <begin position="620"/>
        <end position="649"/>
    </location>
</feature>
<evidence type="ECO:0000256" key="1">
    <source>
        <dbReference type="SAM" id="Coils"/>
    </source>
</evidence>
<gene>
    <name evidence="3" type="ORF">ECRASSUSDP1_LOCUS22619</name>
</gene>
<evidence type="ECO:0000256" key="2">
    <source>
        <dbReference type="SAM" id="MobiDB-lite"/>
    </source>
</evidence>
<feature type="region of interest" description="Disordered" evidence="2">
    <location>
        <begin position="676"/>
        <end position="702"/>
    </location>
</feature>
<feature type="region of interest" description="Disordered" evidence="2">
    <location>
        <begin position="519"/>
        <end position="594"/>
    </location>
</feature>
<feature type="compositionally biased region" description="Polar residues" evidence="2">
    <location>
        <begin position="693"/>
        <end position="702"/>
    </location>
</feature>
<feature type="compositionally biased region" description="Basic and acidic residues" evidence="2">
    <location>
        <begin position="370"/>
        <end position="394"/>
    </location>
</feature>
<feature type="compositionally biased region" description="Low complexity" evidence="2">
    <location>
        <begin position="530"/>
        <end position="546"/>
    </location>
</feature>
<feature type="region of interest" description="Disordered" evidence="2">
    <location>
        <begin position="25"/>
        <end position="45"/>
    </location>
</feature>
<feature type="compositionally biased region" description="Polar residues" evidence="2">
    <location>
        <begin position="876"/>
        <end position="894"/>
    </location>
</feature>
<feature type="compositionally biased region" description="Polar residues" evidence="2">
    <location>
        <begin position="428"/>
        <end position="439"/>
    </location>
</feature>
<name>A0AAD2D5H6_EUPCR</name>
<feature type="compositionally biased region" description="Polar residues" evidence="2">
    <location>
        <begin position="855"/>
        <end position="866"/>
    </location>
</feature>
<organism evidence="3 4">
    <name type="scientific">Euplotes crassus</name>
    <dbReference type="NCBI Taxonomy" id="5936"/>
    <lineage>
        <taxon>Eukaryota</taxon>
        <taxon>Sar</taxon>
        <taxon>Alveolata</taxon>
        <taxon>Ciliophora</taxon>
        <taxon>Intramacronucleata</taxon>
        <taxon>Spirotrichea</taxon>
        <taxon>Hypotrichia</taxon>
        <taxon>Euplotida</taxon>
        <taxon>Euplotidae</taxon>
        <taxon>Moneuplotes</taxon>
    </lineage>
</organism>
<evidence type="ECO:0000313" key="4">
    <source>
        <dbReference type="Proteomes" id="UP001295684"/>
    </source>
</evidence>
<feature type="compositionally biased region" description="Basic and acidic residues" evidence="2">
    <location>
        <begin position="900"/>
        <end position="914"/>
    </location>
</feature>
<feature type="compositionally biased region" description="Low complexity" evidence="2">
    <location>
        <begin position="918"/>
        <end position="927"/>
    </location>
</feature>
<feature type="coiled-coil region" evidence="1">
    <location>
        <begin position="53"/>
        <end position="155"/>
    </location>
</feature>
<feature type="region of interest" description="Disordered" evidence="2">
    <location>
        <begin position="426"/>
        <end position="445"/>
    </location>
</feature>
<dbReference type="Proteomes" id="UP001295684">
    <property type="component" value="Unassembled WGS sequence"/>
</dbReference>
<evidence type="ECO:0000313" key="3">
    <source>
        <dbReference type="EMBL" id="CAI2381172.1"/>
    </source>
</evidence>
<keyword evidence="4" id="KW-1185">Reference proteome</keyword>
<feature type="region of interest" description="Disordered" evidence="2">
    <location>
        <begin position="841"/>
        <end position="944"/>
    </location>
</feature>
<feature type="region of interest" description="Disordered" evidence="2">
    <location>
        <begin position="715"/>
        <end position="736"/>
    </location>
</feature>
<feature type="compositionally biased region" description="Low complexity" evidence="2">
    <location>
        <begin position="715"/>
        <end position="727"/>
    </location>
</feature>
<proteinExistence type="predicted"/>
<feature type="compositionally biased region" description="Polar residues" evidence="2">
    <location>
        <begin position="557"/>
        <end position="594"/>
    </location>
</feature>
<dbReference type="AlphaFoldDB" id="A0AAD2D5H6"/>
<accession>A0AAD2D5H6</accession>
<keyword evidence="1" id="KW-0175">Coiled coil</keyword>
<feature type="region of interest" description="Disordered" evidence="2">
    <location>
        <begin position="363"/>
        <end position="402"/>
    </location>
</feature>
<feature type="region of interest" description="Disordered" evidence="2">
    <location>
        <begin position="273"/>
        <end position="292"/>
    </location>
</feature>